<dbReference type="EMBL" id="CP030840">
    <property type="protein sequence ID" value="AXC13417.1"/>
    <property type="molecule type" value="Genomic_DNA"/>
</dbReference>
<feature type="signal peptide" evidence="1">
    <location>
        <begin position="1"/>
        <end position="26"/>
    </location>
</feature>
<sequence length="334" mass="36022">MPFIRTKIGILTLAMFSLMVAPVAVAVSCTTQSQMTEAERNSLVQSAKSLAALVQNGDVAGLKAMTIPSVAERFDSIAAAVESASPLIQRGSLTVEAVYLLNSSDLKTTEEETQFFCGGANAHEVVLTIPRIPPGKYALTVLHASGVDAPQVITFILSEGGSGAASWKLAGSFIHPLTSAGHDGVWYWNQAREFARKKQNWNAYFYYQTAAYLLAPVYFISSPNLDKLLKEQAAVAPPGLPTSTQPMLVSAGGQNFEIDDMHTDSSLGSLDLVIDYKTQDTSDPVASRTRNIDLMKALLAQHPELKDGFHGLWAYANAPNQRPFANELAMGQIQ</sequence>
<evidence type="ECO:0008006" key="4">
    <source>
        <dbReference type="Google" id="ProtNLM"/>
    </source>
</evidence>
<evidence type="ECO:0000256" key="1">
    <source>
        <dbReference type="SAM" id="SignalP"/>
    </source>
</evidence>
<dbReference type="PROSITE" id="PS51257">
    <property type="entry name" value="PROKAR_LIPOPROTEIN"/>
    <property type="match status" value="1"/>
</dbReference>
<proteinExistence type="predicted"/>
<dbReference type="Proteomes" id="UP000253606">
    <property type="component" value="Chromosome"/>
</dbReference>
<organism evidence="2 3">
    <name type="scientific">Acidisarcina polymorpha</name>
    <dbReference type="NCBI Taxonomy" id="2211140"/>
    <lineage>
        <taxon>Bacteria</taxon>
        <taxon>Pseudomonadati</taxon>
        <taxon>Acidobacteriota</taxon>
        <taxon>Terriglobia</taxon>
        <taxon>Terriglobales</taxon>
        <taxon>Acidobacteriaceae</taxon>
        <taxon>Acidisarcina</taxon>
    </lineage>
</organism>
<evidence type="ECO:0000313" key="2">
    <source>
        <dbReference type="EMBL" id="AXC13417.1"/>
    </source>
</evidence>
<reference evidence="2 3" key="1">
    <citation type="journal article" date="2018" name="Front. Microbiol.">
        <title>Hydrolytic Capabilities as a Key to Environmental Success: Chitinolytic and Cellulolytic Acidobacteria From Acidic Sub-arctic Soils and Boreal Peatlands.</title>
        <authorList>
            <person name="Belova S.E."/>
            <person name="Ravin N.V."/>
            <person name="Pankratov T.A."/>
            <person name="Rakitin A.L."/>
            <person name="Ivanova A.A."/>
            <person name="Beletsky A.V."/>
            <person name="Mardanov A.V."/>
            <person name="Sinninghe Damste J.S."/>
            <person name="Dedysh S.N."/>
        </authorList>
    </citation>
    <scope>NUCLEOTIDE SEQUENCE [LARGE SCALE GENOMIC DNA]</scope>
    <source>
        <strain evidence="2 3">SBC82</strain>
    </source>
</reference>
<gene>
    <name evidence="2" type="ORF">ACPOL_4140</name>
</gene>
<feature type="chain" id="PRO_5016366394" description="Lipoprotein" evidence="1">
    <location>
        <begin position="27"/>
        <end position="334"/>
    </location>
</feature>
<protein>
    <recommendedName>
        <fullName evidence="4">Lipoprotein</fullName>
    </recommendedName>
</protein>
<dbReference type="OrthoDB" id="114681at2"/>
<evidence type="ECO:0000313" key="3">
    <source>
        <dbReference type="Proteomes" id="UP000253606"/>
    </source>
</evidence>
<accession>A0A2Z5G3X8</accession>
<keyword evidence="1" id="KW-0732">Signal</keyword>
<dbReference type="KEGG" id="abas:ACPOL_4140"/>
<name>A0A2Z5G3X8_9BACT</name>
<keyword evidence="3" id="KW-1185">Reference proteome</keyword>
<dbReference type="RefSeq" id="WP_150133062.1">
    <property type="nucleotide sequence ID" value="NZ_CP030840.1"/>
</dbReference>
<dbReference type="AlphaFoldDB" id="A0A2Z5G3X8"/>